<dbReference type="SMART" id="SM00852">
    <property type="entry name" value="MoCF_biosynth"/>
    <property type="match status" value="1"/>
</dbReference>
<dbReference type="CDD" id="cd00887">
    <property type="entry name" value="MoeA"/>
    <property type="match status" value="1"/>
</dbReference>
<dbReference type="GO" id="GO:0005829">
    <property type="term" value="C:cytosol"/>
    <property type="evidence" value="ECO:0007669"/>
    <property type="project" value="TreeGrafter"/>
</dbReference>
<keyword evidence="6" id="KW-0500">Molybdenum</keyword>
<evidence type="ECO:0000313" key="8">
    <source>
        <dbReference type="EMBL" id="SPF36087.1"/>
    </source>
</evidence>
<dbReference type="InterPro" id="IPR036135">
    <property type="entry name" value="MoeA_linker/N_sf"/>
</dbReference>
<dbReference type="Pfam" id="PF03453">
    <property type="entry name" value="MoeA_N"/>
    <property type="match status" value="1"/>
</dbReference>
<keyword evidence="6" id="KW-0808">Transferase</keyword>
<comment type="pathway">
    <text evidence="2 6">Cofactor biosynthesis; molybdopterin biosynthesis.</text>
</comment>
<dbReference type="InterPro" id="IPR005111">
    <property type="entry name" value="MoeA_C_domain_IV"/>
</dbReference>
<dbReference type="Gene3D" id="2.170.190.11">
    <property type="entry name" value="Molybdopterin biosynthesis moea protein, domain 3"/>
    <property type="match status" value="1"/>
</dbReference>
<comment type="catalytic activity">
    <reaction evidence="5">
        <text>adenylyl-molybdopterin + molybdate = Mo-molybdopterin + AMP + H(+)</text>
        <dbReference type="Rhea" id="RHEA:35047"/>
        <dbReference type="ChEBI" id="CHEBI:15378"/>
        <dbReference type="ChEBI" id="CHEBI:36264"/>
        <dbReference type="ChEBI" id="CHEBI:62727"/>
        <dbReference type="ChEBI" id="CHEBI:71302"/>
        <dbReference type="ChEBI" id="CHEBI:456215"/>
        <dbReference type="EC" id="2.10.1.1"/>
    </reaction>
</comment>
<dbReference type="InterPro" id="IPR038987">
    <property type="entry name" value="MoeA-like"/>
</dbReference>
<evidence type="ECO:0000259" key="7">
    <source>
        <dbReference type="SMART" id="SM00852"/>
    </source>
</evidence>
<evidence type="ECO:0000256" key="1">
    <source>
        <dbReference type="ARBA" id="ARBA00002901"/>
    </source>
</evidence>
<dbReference type="Gene3D" id="3.90.105.10">
    <property type="entry name" value="Molybdopterin biosynthesis moea protein, domain 2"/>
    <property type="match status" value="1"/>
</dbReference>
<dbReference type="InterPro" id="IPR005110">
    <property type="entry name" value="MoeA_linker/N"/>
</dbReference>
<dbReference type="InterPro" id="IPR036425">
    <property type="entry name" value="MoaB/Mog-like_dom_sf"/>
</dbReference>
<evidence type="ECO:0000256" key="3">
    <source>
        <dbReference type="ARBA" id="ARBA00010763"/>
    </source>
</evidence>
<organism evidence="8 9">
    <name type="scientific">Candidatus Sulfotelmatobacter kueseliae</name>
    <dbReference type="NCBI Taxonomy" id="2042962"/>
    <lineage>
        <taxon>Bacteria</taxon>
        <taxon>Pseudomonadati</taxon>
        <taxon>Acidobacteriota</taxon>
        <taxon>Terriglobia</taxon>
        <taxon>Terriglobales</taxon>
        <taxon>Candidatus Korobacteraceae</taxon>
        <taxon>Candidatus Sulfotelmatobacter</taxon>
    </lineage>
</organism>
<dbReference type="GO" id="GO:0046872">
    <property type="term" value="F:metal ion binding"/>
    <property type="evidence" value="ECO:0007669"/>
    <property type="project" value="UniProtKB-UniRule"/>
</dbReference>
<dbReference type="Gene3D" id="2.40.340.10">
    <property type="entry name" value="MoeA, C-terminal, domain IV"/>
    <property type="match status" value="1"/>
</dbReference>
<feature type="domain" description="MoaB/Mog" evidence="7">
    <location>
        <begin position="95"/>
        <end position="255"/>
    </location>
</feature>
<dbReference type="Pfam" id="PF03454">
    <property type="entry name" value="MoeA_C"/>
    <property type="match status" value="1"/>
</dbReference>
<comment type="function">
    <text evidence="1 6">Catalyzes the insertion of molybdate into adenylated molybdopterin with the concomitant release of AMP.</text>
</comment>
<dbReference type="InterPro" id="IPR036688">
    <property type="entry name" value="MoeA_C_domain_IV_sf"/>
</dbReference>
<dbReference type="GO" id="GO:0061599">
    <property type="term" value="F:molybdopterin molybdotransferase activity"/>
    <property type="evidence" value="ECO:0007669"/>
    <property type="project" value="UniProtKB-UniRule"/>
</dbReference>
<dbReference type="EMBL" id="OMOD01000056">
    <property type="protein sequence ID" value="SPF36087.1"/>
    <property type="molecule type" value="Genomic_DNA"/>
</dbReference>
<reference evidence="9" key="1">
    <citation type="submission" date="2018-02" db="EMBL/GenBank/DDBJ databases">
        <authorList>
            <person name="Hausmann B."/>
        </authorList>
    </citation>
    <scope>NUCLEOTIDE SEQUENCE [LARGE SCALE GENOMIC DNA]</scope>
    <source>
        <strain evidence="9">Peat soil MAG SbA1</strain>
    </source>
</reference>
<dbReference type="NCBIfam" id="NF045515">
    <property type="entry name" value="Glp_gephyrin"/>
    <property type="match status" value="1"/>
</dbReference>
<evidence type="ECO:0000256" key="6">
    <source>
        <dbReference type="RuleBase" id="RU365090"/>
    </source>
</evidence>
<evidence type="ECO:0000256" key="2">
    <source>
        <dbReference type="ARBA" id="ARBA00005046"/>
    </source>
</evidence>
<dbReference type="Pfam" id="PF00994">
    <property type="entry name" value="MoCF_biosynth"/>
    <property type="match status" value="1"/>
</dbReference>
<dbReference type="PANTHER" id="PTHR10192">
    <property type="entry name" value="MOLYBDOPTERIN BIOSYNTHESIS PROTEIN"/>
    <property type="match status" value="1"/>
</dbReference>
<keyword evidence="6" id="KW-0460">Magnesium</keyword>
<dbReference type="SUPFAM" id="SSF53218">
    <property type="entry name" value="Molybdenum cofactor biosynthesis proteins"/>
    <property type="match status" value="1"/>
</dbReference>
<dbReference type="Proteomes" id="UP000238701">
    <property type="component" value="Unassembled WGS sequence"/>
</dbReference>
<proteinExistence type="inferred from homology"/>
<dbReference type="UniPathway" id="UPA00344"/>
<name>A0A2U3K948_9BACT</name>
<keyword evidence="6" id="KW-0479">Metal-binding</keyword>
<dbReference type="EC" id="2.10.1.1" evidence="6"/>
<comment type="similarity">
    <text evidence="3 6">Belongs to the MoeA family.</text>
</comment>
<evidence type="ECO:0000256" key="4">
    <source>
        <dbReference type="ARBA" id="ARBA00023150"/>
    </source>
</evidence>
<dbReference type="SUPFAM" id="SSF63882">
    <property type="entry name" value="MoeA N-terminal region -like"/>
    <property type="match status" value="1"/>
</dbReference>
<comment type="cofactor">
    <cofactor evidence="6">
        <name>Mg(2+)</name>
        <dbReference type="ChEBI" id="CHEBI:18420"/>
    </cofactor>
</comment>
<evidence type="ECO:0000256" key="5">
    <source>
        <dbReference type="ARBA" id="ARBA00047317"/>
    </source>
</evidence>
<dbReference type="Gene3D" id="3.40.980.10">
    <property type="entry name" value="MoaB/Mog-like domain"/>
    <property type="match status" value="1"/>
</dbReference>
<protein>
    <recommendedName>
        <fullName evidence="6">Molybdopterin molybdenumtransferase</fullName>
        <ecNumber evidence="6">2.10.1.1</ecNumber>
    </recommendedName>
</protein>
<dbReference type="PANTHER" id="PTHR10192:SF5">
    <property type="entry name" value="GEPHYRIN"/>
    <property type="match status" value="1"/>
</dbReference>
<dbReference type="AlphaFoldDB" id="A0A2U3K948"/>
<dbReference type="GO" id="GO:0006777">
    <property type="term" value="P:Mo-molybdopterin cofactor biosynthetic process"/>
    <property type="evidence" value="ECO:0007669"/>
    <property type="project" value="UniProtKB-UniRule"/>
</dbReference>
<gene>
    <name evidence="8" type="ORF">SBA1_1490005</name>
</gene>
<evidence type="ECO:0000313" key="9">
    <source>
        <dbReference type="Proteomes" id="UP000238701"/>
    </source>
</evidence>
<sequence length="339" mass="36133">MCSVGRGQAVGIMTGAPLPAGADAVVMVEYTVAAGKSVEIQRSVKPGENFVPRGAEARAGQRLLDRGRRLDHAGIAIAASAGKSRVQVFRRPRVAVLSTGDEVVEIDAAPGPAEIRNSNSYSLAAQVQNAGGEPVRLRIAPDEREPLRALIEEGLGCDLLLLTGGVSMGKYDLVEQVLADLKAEFYFTGAEIQPGRPIVFGSCGAGALARVPAATSPSARAEGPAPPKNYFFGLPGNPVSTMVTFELFARPMIEALAGMAPQRLIFLRARLKSEIRTKTGLKRFLPAVLSGEFENAEVELARWQGSGDIATLARANCYVVIPPDRERIDEGEWVSLLMR</sequence>
<dbReference type="InterPro" id="IPR001453">
    <property type="entry name" value="MoaB/Mog_dom"/>
</dbReference>
<accession>A0A2U3K948</accession>
<dbReference type="NCBIfam" id="TIGR00177">
    <property type="entry name" value="molyb_syn"/>
    <property type="match status" value="1"/>
</dbReference>
<keyword evidence="4 6" id="KW-0501">Molybdenum cofactor biosynthesis</keyword>
<dbReference type="SUPFAM" id="SSF63867">
    <property type="entry name" value="MoeA C-terminal domain-like"/>
    <property type="match status" value="1"/>
</dbReference>